<keyword evidence="2" id="KW-1185">Reference proteome</keyword>
<accession>A0A9D4HX46</accession>
<organism evidence="1 2">
    <name type="scientific">Dreissena polymorpha</name>
    <name type="common">Zebra mussel</name>
    <name type="synonym">Mytilus polymorpha</name>
    <dbReference type="NCBI Taxonomy" id="45954"/>
    <lineage>
        <taxon>Eukaryota</taxon>
        <taxon>Metazoa</taxon>
        <taxon>Spiralia</taxon>
        <taxon>Lophotrochozoa</taxon>
        <taxon>Mollusca</taxon>
        <taxon>Bivalvia</taxon>
        <taxon>Autobranchia</taxon>
        <taxon>Heteroconchia</taxon>
        <taxon>Euheterodonta</taxon>
        <taxon>Imparidentia</taxon>
        <taxon>Neoheterodontei</taxon>
        <taxon>Myida</taxon>
        <taxon>Dreissenoidea</taxon>
        <taxon>Dreissenidae</taxon>
        <taxon>Dreissena</taxon>
    </lineage>
</organism>
<gene>
    <name evidence="1" type="ORF">DPMN_045187</name>
</gene>
<dbReference type="EMBL" id="JAIWYP010000011">
    <property type="protein sequence ID" value="KAH3738550.1"/>
    <property type="molecule type" value="Genomic_DNA"/>
</dbReference>
<reference evidence="1" key="2">
    <citation type="submission" date="2020-11" db="EMBL/GenBank/DDBJ databases">
        <authorList>
            <person name="McCartney M.A."/>
            <person name="Auch B."/>
            <person name="Kono T."/>
            <person name="Mallez S."/>
            <person name="Becker A."/>
            <person name="Gohl D.M."/>
            <person name="Silverstein K.A.T."/>
            <person name="Koren S."/>
            <person name="Bechman K.B."/>
            <person name="Herman A."/>
            <person name="Abrahante J.E."/>
            <person name="Garbe J."/>
        </authorList>
    </citation>
    <scope>NUCLEOTIDE SEQUENCE</scope>
    <source>
        <strain evidence="1">Duluth1</strain>
        <tissue evidence="1">Whole animal</tissue>
    </source>
</reference>
<dbReference type="AlphaFoldDB" id="A0A9D4HX46"/>
<proteinExistence type="predicted"/>
<name>A0A9D4HX46_DREPO</name>
<reference evidence="1" key="1">
    <citation type="journal article" date="2019" name="bioRxiv">
        <title>The Genome of the Zebra Mussel, Dreissena polymorpha: A Resource for Invasive Species Research.</title>
        <authorList>
            <person name="McCartney M.A."/>
            <person name="Auch B."/>
            <person name="Kono T."/>
            <person name="Mallez S."/>
            <person name="Zhang Y."/>
            <person name="Obille A."/>
            <person name="Becker A."/>
            <person name="Abrahante J.E."/>
            <person name="Garbe J."/>
            <person name="Badalamenti J.P."/>
            <person name="Herman A."/>
            <person name="Mangelson H."/>
            <person name="Liachko I."/>
            <person name="Sullivan S."/>
            <person name="Sone E.D."/>
            <person name="Koren S."/>
            <person name="Silverstein K.A.T."/>
            <person name="Beckman K.B."/>
            <person name="Gohl D.M."/>
        </authorList>
    </citation>
    <scope>NUCLEOTIDE SEQUENCE</scope>
    <source>
        <strain evidence="1">Duluth1</strain>
        <tissue evidence="1">Whole animal</tissue>
    </source>
</reference>
<protein>
    <submittedName>
        <fullName evidence="1">Uncharacterized protein</fullName>
    </submittedName>
</protein>
<comment type="caution">
    <text evidence="1">The sequence shown here is derived from an EMBL/GenBank/DDBJ whole genome shotgun (WGS) entry which is preliminary data.</text>
</comment>
<sequence length="72" mass="7812">MPLIYCTYNRLLFAERCGRLQTGSDARSVLRSHTTEARHHARGGHVRAGTNSGAAGVHRAAHHHGQLLVICG</sequence>
<evidence type="ECO:0000313" key="1">
    <source>
        <dbReference type="EMBL" id="KAH3738550.1"/>
    </source>
</evidence>
<evidence type="ECO:0000313" key="2">
    <source>
        <dbReference type="Proteomes" id="UP000828390"/>
    </source>
</evidence>
<dbReference type="Proteomes" id="UP000828390">
    <property type="component" value="Unassembled WGS sequence"/>
</dbReference>